<evidence type="ECO:0000313" key="1">
    <source>
        <dbReference type="EMBL" id="CAG8525320.1"/>
    </source>
</evidence>
<organism evidence="1 2">
    <name type="scientific">Ambispora leptoticha</name>
    <dbReference type="NCBI Taxonomy" id="144679"/>
    <lineage>
        <taxon>Eukaryota</taxon>
        <taxon>Fungi</taxon>
        <taxon>Fungi incertae sedis</taxon>
        <taxon>Mucoromycota</taxon>
        <taxon>Glomeromycotina</taxon>
        <taxon>Glomeromycetes</taxon>
        <taxon>Archaeosporales</taxon>
        <taxon>Ambisporaceae</taxon>
        <taxon>Ambispora</taxon>
    </lineage>
</organism>
<reference evidence="1" key="1">
    <citation type="submission" date="2021-06" db="EMBL/GenBank/DDBJ databases">
        <authorList>
            <person name="Kallberg Y."/>
            <person name="Tangrot J."/>
            <person name="Rosling A."/>
        </authorList>
    </citation>
    <scope>NUCLEOTIDE SEQUENCE</scope>
    <source>
        <strain evidence="1">FL130A</strain>
    </source>
</reference>
<dbReference type="Proteomes" id="UP000789508">
    <property type="component" value="Unassembled WGS sequence"/>
</dbReference>
<accession>A0A9N9ADJ8</accession>
<dbReference type="AlphaFoldDB" id="A0A9N9ADJ8"/>
<comment type="caution">
    <text evidence="1">The sequence shown here is derived from an EMBL/GenBank/DDBJ whole genome shotgun (WGS) entry which is preliminary data.</text>
</comment>
<evidence type="ECO:0000313" key="2">
    <source>
        <dbReference type="Proteomes" id="UP000789508"/>
    </source>
</evidence>
<sequence length="115" mass="12101">MYDPIDCITNYCDGGSDTGGNGGNGGTEVHVDGNSNGGLNGNSSGGFYRNSSGGFYGNSNGGVQVSPFYSTRYYSTPIGNIFLNINTILSDNNGIPNSRNLERIIAILKEQHPNV</sequence>
<protein>
    <submittedName>
        <fullName evidence="1">1996_t:CDS:1</fullName>
    </submittedName>
</protein>
<name>A0A9N9ADJ8_9GLOM</name>
<gene>
    <name evidence="1" type="ORF">ALEPTO_LOCUS4674</name>
</gene>
<proteinExistence type="predicted"/>
<keyword evidence="2" id="KW-1185">Reference proteome</keyword>
<dbReference type="EMBL" id="CAJVPS010001125">
    <property type="protein sequence ID" value="CAG8525320.1"/>
    <property type="molecule type" value="Genomic_DNA"/>
</dbReference>